<dbReference type="GO" id="GO:0046872">
    <property type="term" value="F:metal ion binding"/>
    <property type="evidence" value="ECO:0007669"/>
    <property type="project" value="InterPro"/>
</dbReference>
<dbReference type="RefSeq" id="WP_185720343.1">
    <property type="nucleotide sequence ID" value="NZ_BAAAWI010000001.1"/>
</dbReference>
<evidence type="ECO:0000256" key="1">
    <source>
        <dbReference type="ARBA" id="ARBA00010457"/>
    </source>
</evidence>
<proteinExistence type="inferred from homology"/>
<feature type="domain" description="Superoxide dismutase copper/zinc binding" evidence="2">
    <location>
        <begin position="66"/>
        <end position="187"/>
    </location>
</feature>
<dbReference type="AlphaFoldDB" id="A0A7G7ML55"/>
<accession>A0A7G7ML55</accession>
<evidence type="ECO:0000313" key="4">
    <source>
        <dbReference type="Proteomes" id="UP000515728"/>
    </source>
</evidence>
<dbReference type="Gene3D" id="2.60.40.200">
    <property type="entry name" value="Superoxide dismutase, copper/zinc binding domain"/>
    <property type="match status" value="1"/>
</dbReference>
<dbReference type="PROSITE" id="PS51257">
    <property type="entry name" value="PROKAR_LIPOPROTEIN"/>
    <property type="match status" value="1"/>
</dbReference>
<dbReference type="Pfam" id="PF00080">
    <property type="entry name" value="Sod_Cu"/>
    <property type="match status" value="1"/>
</dbReference>
<dbReference type="EMBL" id="CP060131">
    <property type="protein sequence ID" value="QNG53516.1"/>
    <property type="molecule type" value="Genomic_DNA"/>
</dbReference>
<organism evidence="3 4">
    <name type="scientific">Pseudonocardia petroleophila</name>
    <dbReference type="NCBI Taxonomy" id="37331"/>
    <lineage>
        <taxon>Bacteria</taxon>
        <taxon>Bacillati</taxon>
        <taxon>Actinomycetota</taxon>
        <taxon>Actinomycetes</taxon>
        <taxon>Pseudonocardiales</taxon>
        <taxon>Pseudonocardiaceae</taxon>
        <taxon>Pseudonocardia</taxon>
    </lineage>
</organism>
<keyword evidence="4" id="KW-1185">Reference proteome</keyword>
<protein>
    <submittedName>
        <fullName evidence="3">Superoxide dismutase family protein</fullName>
    </submittedName>
</protein>
<gene>
    <name evidence="3" type="ORF">H6H00_05990</name>
</gene>
<dbReference type="InterPro" id="IPR001424">
    <property type="entry name" value="SOD_Cu_Zn_dom"/>
</dbReference>
<dbReference type="GO" id="GO:0006801">
    <property type="term" value="P:superoxide metabolic process"/>
    <property type="evidence" value="ECO:0007669"/>
    <property type="project" value="InterPro"/>
</dbReference>
<dbReference type="KEGG" id="ppel:H6H00_05990"/>
<name>A0A7G7ML55_9PSEU</name>
<dbReference type="InterPro" id="IPR036423">
    <property type="entry name" value="SOD-like_Cu/Zn_dom_sf"/>
</dbReference>
<sequence length="192" mass="19104">MSSSRFAGLGLIGALALTGCATTVVPVALPSPATDRNVQVSTTFSADGGTGVTYDPVLVPVGSRGAVSAESGEAGTTVTLAVRGLEPDHAYGAHAHSQPCGPTGDAAGPHFQHQADPVQPSVDPVYANPGNEIWLDLTTDASGAGTVTASVPWTFDADRRAGSVVIHAMPTATAPGEAGTAGPRAACISVDF</sequence>
<dbReference type="SUPFAM" id="SSF49329">
    <property type="entry name" value="Cu,Zn superoxide dismutase-like"/>
    <property type="match status" value="1"/>
</dbReference>
<dbReference type="Proteomes" id="UP000515728">
    <property type="component" value="Chromosome"/>
</dbReference>
<comment type="similarity">
    <text evidence="1">Belongs to the Cu-Zn superoxide dismutase family.</text>
</comment>
<reference evidence="3 4" key="1">
    <citation type="submission" date="2020-08" db="EMBL/GenBank/DDBJ databases">
        <authorList>
            <person name="Mo P."/>
        </authorList>
    </citation>
    <scope>NUCLEOTIDE SEQUENCE [LARGE SCALE GENOMIC DNA]</scope>
    <source>
        <strain evidence="3 4">CGMCC 4.1532</strain>
    </source>
</reference>
<evidence type="ECO:0000259" key="2">
    <source>
        <dbReference type="Pfam" id="PF00080"/>
    </source>
</evidence>
<evidence type="ECO:0000313" key="3">
    <source>
        <dbReference type="EMBL" id="QNG53516.1"/>
    </source>
</evidence>